<name>A0A9P7V6Y8_9ASCO</name>
<keyword evidence="9 11" id="KW-0472">Membrane</keyword>
<dbReference type="GeneID" id="66115140"/>
<evidence type="ECO:0000256" key="1">
    <source>
        <dbReference type="ARBA" id="ARBA00004477"/>
    </source>
</evidence>
<keyword evidence="5" id="KW-0256">Endoplasmic reticulum</keyword>
<comment type="subcellular location">
    <subcellularLocation>
        <location evidence="1">Endoplasmic reticulum membrane</location>
        <topology evidence="1">Multi-pass membrane protein</topology>
    </subcellularLocation>
</comment>
<evidence type="ECO:0000256" key="7">
    <source>
        <dbReference type="ARBA" id="ARBA00022927"/>
    </source>
</evidence>
<dbReference type="PROSITE" id="PS00951">
    <property type="entry name" value="ER_LUMEN_RECEPTOR_1"/>
    <property type="match status" value="1"/>
</dbReference>
<feature type="transmembrane region" description="Helical" evidence="11">
    <location>
        <begin position="55"/>
        <end position="76"/>
    </location>
</feature>
<dbReference type="GO" id="GO:0006621">
    <property type="term" value="P:protein retention in ER lumen"/>
    <property type="evidence" value="ECO:0007669"/>
    <property type="project" value="InterPro"/>
</dbReference>
<keyword evidence="10" id="KW-0675">Receptor</keyword>
<dbReference type="OrthoDB" id="7694678at2759"/>
<dbReference type="AlphaFoldDB" id="A0A9P7V6Y8"/>
<evidence type="ECO:0000256" key="4">
    <source>
        <dbReference type="ARBA" id="ARBA00022692"/>
    </source>
</evidence>
<gene>
    <name evidence="12" type="primary">ERD2</name>
    <name evidence="12" type="ORF">KQ657_001766</name>
</gene>
<dbReference type="PANTHER" id="PTHR10585">
    <property type="entry name" value="ER LUMEN PROTEIN RETAINING RECEPTOR"/>
    <property type="match status" value="1"/>
</dbReference>
<dbReference type="GO" id="GO:0015031">
    <property type="term" value="P:protein transport"/>
    <property type="evidence" value="ECO:0007669"/>
    <property type="project" value="UniProtKB-KW"/>
</dbReference>
<keyword evidence="4 11" id="KW-0812">Transmembrane</keyword>
<sequence length="212" mass="24862">MNIFRFLADLFHLFSFVILLLQFDKTNSVAGISLKTQILYVVVFVTRYLDLFYKFHSLYTTLMKIVYIGLSCYTVYVMTHKFKKEIESSKDIFPVKYILGGTLVLAGLTSHNYAPSEFLWTFSIWLEAFAILPQLMLLQKTGQAENITTHYIFCLGLYRALYIPNWIYRYFTEAKLDWVAIVAGIVQTAIYSDFFYIYYSRVLHGKKFELPV</sequence>
<keyword evidence="6" id="KW-0931">ER-Golgi transport</keyword>
<feature type="transmembrane region" description="Helical" evidence="11">
    <location>
        <begin position="30"/>
        <end position="49"/>
    </location>
</feature>
<dbReference type="GO" id="GO:0005789">
    <property type="term" value="C:endoplasmic reticulum membrane"/>
    <property type="evidence" value="ECO:0007669"/>
    <property type="project" value="UniProtKB-SubCell"/>
</dbReference>
<proteinExistence type="inferred from homology"/>
<feature type="transmembrane region" description="Helical" evidence="11">
    <location>
        <begin position="120"/>
        <end position="138"/>
    </location>
</feature>
<evidence type="ECO:0000256" key="6">
    <source>
        <dbReference type="ARBA" id="ARBA00022892"/>
    </source>
</evidence>
<evidence type="ECO:0000256" key="10">
    <source>
        <dbReference type="ARBA" id="ARBA00023170"/>
    </source>
</evidence>
<dbReference type="GO" id="GO:0046923">
    <property type="term" value="F:ER retention sequence binding"/>
    <property type="evidence" value="ECO:0007669"/>
    <property type="project" value="InterPro"/>
</dbReference>
<evidence type="ECO:0000256" key="2">
    <source>
        <dbReference type="ARBA" id="ARBA00010120"/>
    </source>
</evidence>
<evidence type="ECO:0000256" key="5">
    <source>
        <dbReference type="ARBA" id="ARBA00022824"/>
    </source>
</evidence>
<accession>A0A9P7V6Y8</accession>
<evidence type="ECO:0000256" key="9">
    <source>
        <dbReference type="ARBA" id="ARBA00023136"/>
    </source>
</evidence>
<comment type="caution">
    <text evidence="12">The sequence shown here is derived from an EMBL/GenBank/DDBJ whole genome shotgun (WGS) entry which is preliminary data.</text>
</comment>
<evidence type="ECO:0000256" key="3">
    <source>
        <dbReference type="ARBA" id="ARBA00022448"/>
    </source>
</evidence>
<reference evidence="12" key="1">
    <citation type="submission" date="2021-03" db="EMBL/GenBank/DDBJ databases">
        <authorList>
            <person name="Palmer J.M."/>
        </authorList>
    </citation>
    <scope>NUCLEOTIDE SEQUENCE</scope>
    <source>
        <strain evidence="12">ARV_011</strain>
    </source>
</reference>
<keyword evidence="13" id="KW-1185">Reference proteome</keyword>
<comment type="similarity">
    <text evidence="2">Belongs to the ERD2 family.</text>
</comment>
<evidence type="ECO:0000256" key="11">
    <source>
        <dbReference type="SAM" id="Phobius"/>
    </source>
</evidence>
<dbReference type="InterPro" id="IPR000133">
    <property type="entry name" value="ER_ret_rcpt"/>
</dbReference>
<dbReference type="GO" id="GO:0016192">
    <property type="term" value="P:vesicle-mediated transport"/>
    <property type="evidence" value="ECO:0007669"/>
    <property type="project" value="UniProtKB-KW"/>
</dbReference>
<organism evidence="12 13">
    <name type="scientific">Scheffersomyces spartinae</name>
    <dbReference type="NCBI Taxonomy" id="45513"/>
    <lineage>
        <taxon>Eukaryota</taxon>
        <taxon>Fungi</taxon>
        <taxon>Dikarya</taxon>
        <taxon>Ascomycota</taxon>
        <taxon>Saccharomycotina</taxon>
        <taxon>Pichiomycetes</taxon>
        <taxon>Debaryomycetaceae</taxon>
        <taxon>Scheffersomyces</taxon>
    </lineage>
</organism>
<feature type="transmembrane region" description="Helical" evidence="11">
    <location>
        <begin position="6"/>
        <end position="23"/>
    </location>
</feature>
<feature type="transmembrane region" description="Helical" evidence="11">
    <location>
        <begin position="150"/>
        <end position="167"/>
    </location>
</feature>
<dbReference type="EMBL" id="JAHMUF010000018">
    <property type="protein sequence ID" value="KAG7192367.1"/>
    <property type="molecule type" value="Genomic_DNA"/>
</dbReference>
<evidence type="ECO:0000313" key="12">
    <source>
        <dbReference type="EMBL" id="KAG7192367.1"/>
    </source>
</evidence>
<evidence type="ECO:0000256" key="8">
    <source>
        <dbReference type="ARBA" id="ARBA00022989"/>
    </source>
</evidence>
<keyword evidence="7" id="KW-0653">Protein transport</keyword>
<feature type="transmembrane region" description="Helical" evidence="11">
    <location>
        <begin position="97"/>
        <end position="114"/>
    </location>
</feature>
<dbReference type="PRINTS" id="PR00660">
    <property type="entry name" value="ERLUMENR"/>
</dbReference>
<dbReference type="Pfam" id="PF00810">
    <property type="entry name" value="ER_lumen_recept"/>
    <property type="match status" value="1"/>
</dbReference>
<keyword evidence="3" id="KW-0813">Transport</keyword>
<dbReference type="RefSeq" id="XP_043047917.1">
    <property type="nucleotide sequence ID" value="XM_043192549.1"/>
</dbReference>
<dbReference type="Proteomes" id="UP000790833">
    <property type="component" value="Unassembled WGS sequence"/>
</dbReference>
<evidence type="ECO:0000313" key="13">
    <source>
        <dbReference type="Proteomes" id="UP000790833"/>
    </source>
</evidence>
<feature type="transmembrane region" description="Helical" evidence="11">
    <location>
        <begin position="179"/>
        <end position="199"/>
    </location>
</feature>
<keyword evidence="8 11" id="KW-1133">Transmembrane helix</keyword>
<protein>
    <submittedName>
        <fullName evidence="12">Endoplasmic reticulum retention protein</fullName>
    </submittedName>
</protein>